<accession>A0ABR4L691</accession>
<dbReference type="EMBL" id="JBFXLR010000002">
    <property type="protein sequence ID" value="KAL2860071.1"/>
    <property type="molecule type" value="Genomic_DNA"/>
</dbReference>
<gene>
    <name evidence="7" type="ORF">BJX68DRAFT_261042</name>
</gene>
<dbReference type="InterPro" id="IPR020846">
    <property type="entry name" value="MFS_dom"/>
</dbReference>
<keyword evidence="3 5" id="KW-1133">Transmembrane helix</keyword>
<dbReference type="Pfam" id="PF07690">
    <property type="entry name" value="MFS_1"/>
    <property type="match status" value="1"/>
</dbReference>
<dbReference type="PROSITE" id="PS50850">
    <property type="entry name" value="MFS"/>
    <property type="match status" value="1"/>
</dbReference>
<reference evidence="7 8" key="1">
    <citation type="submission" date="2024-07" db="EMBL/GenBank/DDBJ databases">
        <title>Section-level genome sequencing and comparative genomics of Aspergillus sections Usti and Cavernicolus.</title>
        <authorList>
            <consortium name="Lawrence Berkeley National Laboratory"/>
            <person name="Nybo J.L."/>
            <person name="Vesth T.C."/>
            <person name="Theobald S."/>
            <person name="Frisvad J.C."/>
            <person name="Larsen T.O."/>
            <person name="Kjaerboelling I."/>
            <person name="Rothschild-Mancinelli K."/>
            <person name="Lyhne E.K."/>
            <person name="Kogle M.E."/>
            <person name="Barry K."/>
            <person name="Clum A."/>
            <person name="Na H."/>
            <person name="Ledsgaard L."/>
            <person name="Lin J."/>
            <person name="Lipzen A."/>
            <person name="Kuo A."/>
            <person name="Riley R."/>
            <person name="Mondo S."/>
            <person name="LaButti K."/>
            <person name="Haridas S."/>
            <person name="Pangalinan J."/>
            <person name="Salamov A.A."/>
            <person name="Simmons B.A."/>
            <person name="Magnuson J.K."/>
            <person name="Chen J."/>
            <person name="Drula E."/>
            <person name="Henrissat B."/>
            <person name="Wiebenga A."/>
            <person name="Lubbers R.J."/>
            <person name="Gomes A.C."/>
            <person name="Macurrencykelacurrency M.R."/>
            <person name="Stajich J."/>
            <person name="Grigoriev I.V."/>
            <person name="Mortensen U.H."/>
            <person name="De vries R.P."/>
            <person name="Baker S.E."/>
            <person name="Andersen M.R."/>
        </authorList>
    </citation>
    <scope>NUCLEOTIDE SEQUENCE [LARGE SCALE GENOMIC DNA]</scope>
    <source>
        <strain evidence="7 8">CBS 756.74</strain>
    </source>
</reference>
<feature type="transmembrane region" description="Helical" evidence="5">
    <location>
        <begin position="166"/>
        <end position="185"/>
    </location>
</feature>
<evidence type="ECO:0000256" key="3">
    <source>
        <dbReference type="ARBA" id="ARBA00022989"/>
    </source>
</evidence>
<feature type="transmembrane region" description="Helical" evidence="5">
    <location>
        <begin position="112"/>
        <end position="129"/>
    </location>
</feature>
<organism evidence="7 8">
    <name type="scientific">Aspergillus pseudodeflectus</name>
    <dbReference type="NCBI Taxonomy" id="176178"/>
    <lineage>
        <taxon>Eukaryota</taxon>
        <taxon>Fungi</taxon>
        <taxon>Dikarya</taxon>
        <taxon>Ascomycota</taxon>
        <taxon>Pezizomycotina</taxon>
        <taxon>Eurotiomycetes</taxon>
        <taxon>Eurotiomycetidae</taxon>
        <taxon>Eurotiales</taxon>
        <taxon>Aspergillaceae</taxon>
        <taxon>Aspergillus</taxon>
        <taxon>Aspergillus subgen. Nidulantes</taxon>
    </lineage>
</organism>
<keyword evidence="8" id="KW-1185">Reference proteome</keyword>
<feature type="transmembrane region" description="Helical" evidence="5">
    <location>
        <begin position="300"/>
        <end position="323"/>
    </location>
</feature>
<feature type="transmembrane region" description="Helical" evidence="5">
    <location>
        <begin position="141"/>
        <end position="160"/>
    </location>
</feature>
<evidence type="ECO:0000313" key="7">
    <source>
        <dbReference type="EMBL" id="KAL2860071.1"/>
    </source>
</evidence>
<dbReference type="PANTHER" id="PTHR23502">
    <property type="entry name" value="MAJOR FACILITATOR SUPERFAMILY"/>
    <property type="match status" value="1"/>
</dbReference>
<keyword evidence="2 5" id="KW-0812">Transmembrane</keyword>
<dbReference type="Proteomes" id="UP001610444">
    <property type="component" value="Unassembled WGS sequence"/>
</dbReference>
<evidence type="ECO:0000256" key="2">
    <source>
        <dbReference type="ARBA" id="ARBA00022692"/>
    </source>
</evidence>
<feature type="transmembrane region" description="Helical" evidence="5">
    <location>
        <begin position="439"/>
        <end position="460"/>
    </location>
</feature>
<comment type="subcellular location">
    <subcellularLocation>
        <location evidence="1">Membrane</location>
        <topology evidence="1">Multi-pass membrane protein</topology>
    </subcellularLocation>
</comment>
<feature type="transmembrane region" description="Helical" evidence="5">
    <location>
        <begin position="343"/>
        <end position="363"/>
    </location>
</feature>
<evidence type="ECO:0000313" key="8">
    <source>
        <dbReference type="Proteomes" id="UP001610444"/>
    </source>
</evidence>
<keyword evidence="4 5" id="KW-0472">Membrane</keyword>
<dbReference type="GeneID" id="98159219"/>
<feature type="domain" description="Major facilitator superfamily (MFS) profile" evidence="6">
    <location>
        <begin position="75"/>
        <end position="520"/>
    </location>
</feature>
<dbReference type="Gene3D" id="1.20.1250.20">
    <property type="entry name" value="MFS general substrate transporter like domains"/>
    <property type="match status" value="1"/>
</dbReference>
<evidence type="ECO:0000256" key="4">
    <source>
        <dbReference type="ARBA" id="ARBA00023136"/>
    </source>
</evidence>
<feature type="transmembrane region" description="Helical" evidence="5">
    <location>
        <begin position="197"/>
        <end position="221"/>
    </location>
</feature>
<dbReference type="InterPro" id="IPR011701">
    <property type="entry name" value="MFS"/>
</dbReference>
<feature type="transmembrane region" description="Helical" evidence="5">
    <location>
        <begin position="481"/>
        <end position="505"/>
    </location>
</feature>
<protein>
    <submittedName>
        <fullName evidence="7">Major facilitator superfamily domain-containing protein</fullName>
    </submittedName>
</protein>
<comment type="caution">
    <text evidence="7">The sequence shown here is derived from an EMBL/GenBank/DDBJ whole genome shotgun (WGS) entry which is preliminary data.</text>
</comment>
<sequence length="520" mass="58172">MWFYYQYRRIRKAVEEPLKDRLPPPAGTLLESANEECQDSHVESHPDELVTELHSHDHVGDIDAHRWYKATKWMSTLVLCLILTTVAFATAISAGVVTPVSKEFGVPEEVDVLATAMFLWGFGTGSLVTGPFSETCGRTPVFVVTLALFMVCIALAGSARGLAQQVIFRFLAGFFGSIPWVCAGGSISDLWTSEERVYIFPVCAVISFVGSTIAPVAGGYLTRNNISWRWGDWITVIATGVCLFIVVLCLPETFRPILLKVKTRVIHARTQAELFHKLTIVTGGSPTLGRQLIQGLYRPFILAIYEPIVLLFTWYIALIYIVLFTSLNGYTFVFGNIYGFDPAQVGLCFLPMLVGNSCVLLLIPYANTLYRRDLDHARGRAKQHNENNDRKHAEDSQYIDMDSVTPPPESHLYYAMFGAPFIPIALFCMAYTARPEVSHWYLMACYGIWSASALATVNFLRSMFSGGMMMASMPMYKNIGVMWSLTIMAIAAAVMTPVPYAFYWWGPVVRRWSRHADKGT</sequence>
<dbReference type="SUPFAM" id="SSF103473">
    <property type="entry name" value="MFS general substrate transporter"/>
    <property type="match status" value="1"/>
</dbReference>
<feature type="transmembrane region" description="Helical" evidence="5">
    <location>
        <begin position="412"/>
        <end position="433"/>
    </location>
</feature>
<feature type="transmembrane region" description="Helical" evidence="5">
    <location>
        <begin position="233"/>
        <end position="254"/>
    </location>
</feature>
<proteinExistence type="predicted"/>
<dbReference type="PANTHER" id="PTHR23502:SF47">
    <property type="entry name" value="MAJOR FACILITATOR SUPERFAMILY (MFS) PROFILE DOMAIN-CONTAINING PROTEIN-RELATED"/>
    <property type="match status" value="1"/>
</dbReference>
<feature type="transmembrane region" description="Helical" evidence="5">
    <location>
        <begin position="76"/>
        <end position="100"/>
    </location>
</feature>
<dbReference type="RefSeq" id="XP_070904762.1">
    <property type="nucleotide sequence ID" value="XM_071044055.1"/>
</dbReference>
<evidence type="ECO:0000256" key="5">
    <source>
        <dbReference type="SAM" id="Phobius"/>
    </source>
</evidence>
<name>A0ABR4L691_9EURO</name>
<evidence type="ECO:0000256" key="1">
    <source>
        <dbReference type="ARBA" id="ARBA00004141"/>
    </source>
</evidence>
<evidence type="ECO:0000259" key="6">
    <source>
        <dbReference type="PROSITE" id="PS50850"/>
    </source>
</evidence>
<dbReference type="InterPro" id="IPR036259">
    <property type="entry name" value="MFS_trans_sf"/>
</dbReference>